<dbReference type="Pfam" id="PF01619">
    <property type="entry name" value="Pro_dh"/>
    <property type="match status" value="1"/>
</dbReference>
<accession>A0A6G9AZ95</accession>
<gene>
    <name evidence="3" type="ORF">G8759_09280</name>
</gene>
<dbReference type="InterPro" id="IPR015659">
    <property type="entry name" value="Proline_oxidase"/>
</dbReference>
<evidence type="ECO:0000313" key="4">
    <source>
        <dbReference type="Proteomes" id="UP000501802"/>
    </source>
</evidence>
<feature type="domain" description="Proline dehydrogenase" evidence="2">
    <location>
        <begin position="83"/>
        <end position="390"/>
    </location>
</feature>
<dbReference type="EMBL" id="CP050063">
    <property type="protein sequence ID" value="QIP17740.1"/>
    <property type="molecule type" value="Genomic_DNA"/>
</dbReference>
<protein>
    <submittedName>
        <fullName evidence="3">Proline dehydrogenase</fullName>
    </submittedName>
</protein>
<dbReference type="GO" id="GO:0010133">
    <property type="term" value="P:L-proline catabolic process to L-glutamate"/>
    <property type="evidence" value="ECO:0007669"/>
    <property type="project" value="TreeGrafter"/>
</dbReference>
<evidence type="ECO:0000313" key="3">
    <source>
        <dbReference type="EMBL" id="QIP17740.1"/>
    </source>
</evidence>
<dbReference type="GO" id="GO:0004657">
    <property type="term" value="F:proline dehydrogenase activity"/>
    <property type="evidence" value="ECO:0007669"/>
    <property type="project" value="InterPro"/>
</dbReference>
<dbReference type="SUPFAM" id="SSF51730">
    <property type="entry name" value="FAD-linked oxidoreductase"/>
    <property type="match status" value="1"/>
</dbReference>
<dbReference type="InterPro" id="IPR029041">
    <property type="entry name" value="FAD-linked_oxidoreductase-like"/>
</dbReference>
<dbReference type="KEGG" id="spib:G8759_09280"/>
<dbReference type="Proteomes" id="UP000501802">
    <property type="component" value="Chromosome"/>
</dbReference>
<evidence type="ECO:0000256" key="1">
    <source>
        <dbReference type="ARBA" id="ARBA00023002"/>
    </source>
</evidence>
<dbReference type="PANTHER" id="PTHR13914:SF0">
    <property type="entry name" value="PROLINE DEHYDROGENASE 1, MITOCHONDRIAL"/>
    <property type="match status" value="1"/>
</dbReference>
<keyword evidence="1" id="KW-0560">Oxidoreductase</keyword>
<keyword evidence="4" id="KW-1185">Reference proteome</keyword>
<dbReference type="GO" id="GO:0071949">
    <property type="term" value="F:FAD binding"/>
    <property type="evidence" value="ECO:0007669"/>
    <property type="project" value="TreeGrafter"/>
</dbReference>
<dbReference type="PANTHER" id="PTHR13914">
    <property type="entry name" value="PROLINE OXIDASE"/>
    <property type="match status" value="1"/>
</dbReference>
<dbReference type="AlphaFoldDB" id="A0A6G9AZ95"/>
<dbReference type="InterPro" id="IPR002872">
    <property type="entry name" value="Proline_DH_dom"/>
</dbReference>
<name>A0A6G9AZ95_9BACT</name>
<proteinExistence type="predicted"/>
<organism evidence="3 4">
    <name type="scientific">Spirosoma aureum</name>
    <dbReference type="NCBI Taxonomy" id="2692134"/>
    <lineage>
        <taxon>Bacteria</taxon>
        <taxon>Pseudomonadati</taxon>
        <taxon>Bacteroidota</taxon>
        <taxon>Cytophagia</taxon>
        <taxon>Cytophagales</taxon>
        <taxon>Cytophagaceae</taxon>
        <taxon>Spirosoma</taxon>
    </lineage>
</organism>
<dbReference type="Gene3D" id="3.20.20.220">
    <property type="match status" value="1"/>
</dbReference>
<reference evidence="3 4" key="1">
    <citation type="submission" date="2020-03" db="EMBL/GenBank/DDBJ databases">
        <authorList>
            <person name="Kim M.K."/>
        </authorList>
    </citation>
    <scope>NUCLEOTIDE SEQUENCE [LARGE SCALE GENOMIC DNA]</scope>
    <source>
        <strain evidence="3 4">BT328</strain>
    </source>
</reference>
<evidence type="ECO:0000259" key="2">
    <source>
        <dbReference type="Pfam" id="PF01619"/>
    </source>
</evidence>
<sequence length="404" mass="46210">MNLQAKISFDDTEQAFIYKSNAQLKKTYRLFQLMNQSWLVKVGTRLTLLAVNWKLPINGLLRSTIFEQFVGGETLEQTTVIVNDLKKYGISLILDYGAEGKESEKDFEEAKNEFIRVINHASSLDNINFISIKLTALARFSLLEKLNQFSARSSAGFSIDTKQLNSEEGQEWANVVRRVEEICELAVEKKVGILIDAEESWIQNTIDALTMQVMERYNKKKAVIYNTIQLYRHDRLEFLKFSHQFALKNKFILGAKIVRGAYMEKERKRANALNDSSPIQRDKSASDQDFNAAISYSIQHIDTISVIIASHNEYSAQFAVRLLDEANLAVNHPHIHFSQLYGMSDNITFNLAKIGCNVSKYLPYGPIEDVIPYLMRRAQENSSVAGQTSRELFLIEKEIKRRGI</sequence>